<evidence type="ECO:0000259" key="17">
    <source>
        <dbReference type="Pfam" id="PF04715"/>
    </source>
</evidence>
<evidence type="ECO:0000256" key="1">
    <source>
        <dbReference type="ARBA" id="ARBA00001946"/>
    </source>
</evidence>
<organism evidence="18 19">
    <name type="scientific">Serpentinicella alkaliphila</name>
    <dbReference type="NCBI Taxonomy" id="1734049"/>
    <lineage>
        <taxon>Bacteria</taxon>
        <taxon>Bacillati</taxon>
        <taxon>Bacillota</taxon>
        <taxon>Clostridia</taxon>
        <taxon>Peptostreptococcales</taxon>
        <taxon>Natronincolaceae</taxon>
        <taxon>Serpentinicella</taxon>
    </lineage>
</organism>
<evidence type="ECO:0000256" key="10">
    <source>
        <dbReference type="ARBA" id="ARBA00022842"/>
    </source>
</evidence>
<comment type="pathway">
    <text evidence="2 15">Amino-acid biosynthesis; L-tryptophan biosynthesis; L-tryptophan from chorismate: step 1/5.</text>
</comment>
<dbReference type="InterPro" id="IPR005801">
    <property type="entry name" value="ADC_synthase"/>
</dbReference>
<dbReference type="PANTHER" id="PTHR11236:SF48">
    <property type="entry name" value="ISOCHORISMATE SYNTHASE MENF"/>
    <property type="match status" value="1"/>
</dbReference>
<comment type="subunit">
    <text evidence="4 15">Heterotetramer consisting of two non-identical subunits: a beta subunit (TrpG) and a large alpha subunit (TrpE).</text>
</comment>
<dbReference type="GO" id="GO:0000162">
    <property type="term" value="P:L-tryptophan biosynthetic process"/>
    <property type="evidence" value="ECO:0007669"/>
    <property type="project" value="UniProtKB-UniPathway"/>
</dbReference>
<evidence type="ECO:0000313" key="18">
    <source>
        <dbReference type="EMBL" id="TCQ02410.1"/>
    </source>
</evidence>
<dbReference type="PRINTS" id="PR00095">
    <property type="entry name" value="ANTSNTHASEI"/>
</dbReference>
<dbReference type="InterPro" id="IPR006805">
    <property type="entry name" value="Anth_synth_I_N"/>
</dbReference>
<keyword evidence="11 15" id="KW-0057">Aromatic amino acid biosynthesis</keyword>
<evidence type="ECO:0000256" key="11">
    <source>
        <dbReference type="ARBA" id="ARBA00023141"/>
    </source>
</evidence>
<evidence type="ECO:0000256" key="14">
    <source>
        <dbReference type="ARBA" id="ARBA00047683"/>
    </source>
</evidence>
<sequence>MDTTQCLIPYIKTLSGDRDTPITLYERYVKEAPGFLLESKDPIRGRFSFISKYPKTIIKGCGTKLSIFNEGNEVNLTGNSLDLIKNYLSNYLVENKSNIPFIGGAVGMIAYDIVKQHEKLPTTNMDTLKLPDIHLMVVKEVIVYDHFHSQIHLVVLEENSELGKHRGLSRLKAIEKELSTQLNSSSTLDKTTPTLNVIENLDSFKYEFIEKVNKAKDYIKEGDIFQVVLSQRWCVETNKKPFTLYRQLREINPSPYLFYFNFGDYQLVGSSPEMLVEVRGDNVYTCPIAGTRKRGKTKEEDEYLKEELLNDYKERAEHVMLVDLARNDMGRISKIGSVKVTNFMDVHNYSHVMHIVSTVEGIKKETEDSFSILSHFLPAGTLSGAPKIRAMEIIEELEEEKRGPYGGAVGYFSFDGDLDMCIAIRTMVIKENKVFLQAGAGIVADSIPENEYEECKNKIQSLVKAIEFC</sequence>
<evidence type="ECO:0000256" key="2">
    <source>
        <dbReference type="ARBA" id="ARBA00004873"/>
    </source>
</evidence>
<dbReference type="NCBIfam" id="TIGR00564">
    <property type="entry name" value="trpE_most"/>
    <property type="match status" value="1"/>
</dbReference>
<evidence type="ECO:0000256" key="12">
    <source>
        <dbReference type="ARBA" id="ARBA00023239"/>
    </source>
</evidence>
<comment type="cofactor">
    <cofactor evidence="1 15">
        <name>Mg(2+)</name>
        <dbReference type="ChEBI" id="CHEBI:18420"/>
    </cofactor>
</comment>
<protein>
    <recommendedName>
        <fullName evidence="6 15">Anthranilate synthase component 1</fullName>
        <ecNumber evidence="5 15">4.1.3.27</ecNumber>
    </recommendedName>
</protein>
<comment type="caution">
    <text evidence="18">The sequence shown here is derived from an EMBL/GenBank/DDBJ whole genome shotgun (WGS) entry which is preliminary data.</text>
</comment>
<feature type="domain" description="Chorismate-utilising enzyme C-terminal" evidence="16">
    <location>
        <begin position="207"/>
        <end position="458"/>
    </location>
</feature>
<dbReference type="RefSeq" id="WP_132848465.1">
    <property type="nucleotide sequence ID" value="NZ_CP058648.1"/>
</dbReference>
<dbReference type="PANTHER" id="PTHR11236">
    <property type="entry name" value="AMINOBENZOATE/ANTHRANILATE SYNTHASE"/>
    <property type="match status" value="1"/>
</dbReference>
<comment type="function">
    <text evidence="13 15">Part of a heterotetrameric complex that catalyzes the two-step biosynthesis of anthranilate, an intermediate in the biosynthesis of L-tryptophan. In the first step, the glutamine-binding beta subunit (TrpG) of anthranilate synthase (AS) provides the glutamine amidotransferase activity which generates ammonia as a substrate that, along with chorismate, is used in the second step, catalyzed by the large alpha subunit of AS (TrpE) to produce anthranilate. In the absence of TrpG, TrpE can synthesize anthranilate directly from chorismate and high concentrations of ammonia.</text>
</comment>
<feature type="domain" description="Anthranilate synthase component I N-terminal" evidence="17">
    <location>
        <begin position="17"/>
        <end position="153"/>
    </location>
</feature>
<dbReference type="Gene3D" id="3.60.120.10">
    <property type="entry name" value="Anthranilate synthase"/>
    <property type="match status" value="1"/>
</dbReference>
<dbReference type="EMBL" id="SLYC01000016">
    <property type="protein sequence ID" value="TCQ02410.1"/>
    <property type="molecule type" value="Genomic_DNA"/>
</dbReference>
<keyword evidence="8 15" id="KW-0479">Metal-binding</keyword>
<keyword evidence="9 15" id="KW-0822">Tryptophan biosynthesis</keyword>
<dbReference type="EC" id="4.1.3.27" evidence="5 15"/>
<reference evidence="18 19" key="1">
    <citation type="submission" date="2019-03" db="EMBL/GenBank/DDBJ databases">
        <title>Genomic Encyclopedia of Type Strains, Phase IV (KMG-IV): sequencing the most valuable type-strain genomes for metagenomic binning, comparative biology and taxonomic classification.</title>
        <authorList>
            <person name="Goeker M."/>
        </authorList>
    </citation>
    <scope>NUCLEOTIDE SEQUENCE [LARGE SCALE GENOMIC DNA]</scope>
    <source>
        <strain evidence="18 19">DSM 100013</strain>
    </source>
</reference>
<evidence type="ECO:0000313" key="19">
    <source>
        <dbReference type="Proteomes" id="UP000295504"/>
    </source>
</evidence>
<evidence type="ECO:0000256" key="5">
    <source>
        <dbReference type="ARBA" id="ARBA00012266"/>
    </source>
</evidence>
<dbReference type="Proteomes" id="UP000295504">
    <property type="component" value="Unassembled WGS sequence"/>
</dbReference>
<evidence type="ECO:0000256" key="3">
    <source>
        <dbReference type="ARBA" id="ARBA00009562"/>
    </source>
</evidence>
<keyword evidence="12 15" id="KW-0456">Lyase</keyword>
<dbReference type="GO" id="GO:0046872">
    <property type="term" value="F:metal ion binding"/>
    <property type="evidence" value="ECO:0007669"/>
    <property type="project" value="UniProtKB-KW"/>
</dbReference>
<dbReference type="OrthoDB" id="9803598at2"/>
<comment type="catalytic activity">
    <reaction evidence="14 15">
        <text>chorismate + L-glutamine = anthranilate + pyruvate + L-glutamate + H(+)</text>
        <dbReference type="Rhea" id="RHEA:21732"/>
        <dbReference type="ChEBI" id="CHEBI:15361"/>
        <dbReference type="ChEBI" id="CHEBI:15378"/>
        <dbReference type="ChEBI" id="CHEBI:16567"/>
        <dbReference type="ChEBI" id="CHEBI:29748"/>
        <dbReference type="ChEBI" id="CHEBI:29985"/>
        <dbReference type="ChEBI" id="CHEBI:58359"/>
        <dbReference type="EC" id="4.1.3.27"/>
    </reaction>
</comment>
<evidence type="ECO:0000256" key="6">
    <source>
        <dbReference type="ARBA" id="ARBA00020653"/>
    </source>
</evidence>
<gene>
    <name evidence="15" type="primary">trpE</name>
    <name evidence="18" type="ORF">EDD79_101657</name>
</gene>
<evidence type="ECO:0000256" key="15">
    <source>
        <dbReference type="RuleBase" id="RU364045"/>
    </source>
</evidence>
<dbReference type="Pfam" id="PF00425">
    <property type="entry name" value="Chorismate_bind"/>
    <property type="match status" value="1"/>
</dbReference>
<keyword evidence="19" id="KW-1185">Reference proteome</keyword>
<evidence type="ECO:0000256" key="13">
    <source>
        <dbReference type="ARBA" id="ARBA00025634"/>
    </source>
</evidence>
<dbReference type="Pfam" id="PF04715">
    <property type="entry name" value="Anth_synt_I_N"/>
    <property type="match status" value="1"/>
</dbReference>
<dbReference type="SUPFAM" id="SSF56322">
    <property type="entry name" value="ADC synthase"/>
    <property type="match status" value="1"/>
</dbReference>
<dbReference type="GO" id="GO:0004049">
    <property type="term" value="F:anthranilate synthase activity"/>
    <property type="evidence" value="ECO:0007669"/>
    <property type="project" value="UniProtKB-EC"/>
</dbReference>
<dbReference type="UniPathway" id="UPA00035">
    <property type="reaction ID" value="UER00040"/>
</dbReference>
<dbReference type="InterPro" id="IPR019999">
    <property type="entry name" value="Anth_synth_I-like"/>
</dbReference>
<dbReference type="AlphaFoldDB" id="A0A4R2TFQ5"/>
<evidence type="ECO:0000256" key="7">
    <source>
        <dbReference type="ARBA" id="ARBA00022605"/>
    </source>
</evidence>
<evidence type="ECO:0000259" key="16">
    <source>
        <dbReference type="Pfam" id="PF00425"/>
    </source>
</evidence>
<proteinExistence type="inferred from homology"/>
<accession>A0A4R2TFQ5</accession>
<dbReference type="InterPro" id="IPR005256">
    <property type="entry name" value="Anth_synth_I_PabB"/>
</dbReference>
<name>A0A4R2TFQ5_9FIRM</name>
<keyword evidence="7 15" id="KW-0028">Amino-acid biosynthesis</keyword>
<comment type="similarity">
    <text evidence="3 15">Belongs to the anthranilate synthase component I family.</text>
</comment>
<evidence type="ECO:0000256" key="9">
    <source>
        <dbReference type="ARBA" id="ARBA00022822"/>
    </source>
</evidence>
<evidence type="ECO:0000256" key="8">
    <source>
        <dbReference type="ARBA" id="ARBA00022723"/>
    </source>
</evidence>
<evidence type="ECO:0000256" key="4">
    <source>
        <dbReference type="ARBA" id="ARBA00011575"/>
    </source>
</evidence>
<dbReference type="InterPro" id="IPR015890">
    <property type="entry name" value="Chorismate_C"/>
</dbReference>
<keyword evidence="10 15" id="KW-0460">Magnesium</keyword>